<keyword evidence="4" id="KW-0460">Magnesium</keyword>
<dbReference type="Proteomes" id="UP000664357">
    <property type="component" value="Unassembled WGS sequence"/>
</dbReference>
<sequence>MTTIIFDVDDTLYDQLTPFQLAFEDVFHDPTIPIEELFKYSRIYSDEVFQQTEDGLISLLDMQIYRIRKAMEHYDRQITDQEGTEFQRNYQYYQSQLQLDPDMKEALDLCVQHKIQIGIITNGPAKHQQKKIHQLELKKWVPEKYIFVSGELGIAKPDIRVFQQVEEVMDLDKANTYYIGDSYPNDIIGAKRAGWQAIWVNRRNHPILSEEYFPDYIIDCNTKIQQQLLALITPEN</sequence>
<dbReference type="InterPro" id="IPR006439">
    <property type="entry name" value="HAD-SF_hydro_IA"/>
</dbReference>
<comment type="caution">
    <text evidence="5">The sequence shown here is derived from an EMBL/GenBank/DDBJ whole genome shotgun (WGS) entry which is preliminary data.</text>
</comment>
<proteinExistence type="predicted"/>
<protein>
    <recommendedName>
        <fullName evidence="7">HAD family hydrolase</fullName>
    </recommendedName>
</protein>
<dbReference type="SFLD" id="SFLDG01129">
    <property type="entry name" value="C1.5:_HAD__Beta-PGM__Phosphata"/>
    <property type="match status" value="1"/>
</dbReference>
<dbReference type="SFLD" id="SFLDS00003">
    <property type="entry name" value="Haloacid_Dehalogenase"/>
    <property type="match status" value="1"/>
</dbReference>
<evidence type="ECO:0000313" key="6">
    <source>
        <dbReference type="Proteomes" id="UP000664357"/>
    </source>
</evidence>
<reference evidence="5 6" key="1">
    <citation type="submission" date="2021-03" db="EMBL/GenBank/DDBJ databases">
        <authorList>
            <person name="Gilmore M.S."/>
            <person name="Schwartzman J."/>
            <person name="Van Tyne D."/>
            <person name="Martin M."/>
            <person name="Earl A.M."/>
            <person name="Manson A.L."/>
            <person name="Straub T."/>
            <person name="Salamzade R."/>
            <person name="Saavedra J."/>
            <person name="Lebreton F."/>
            <person name="Prichula J."/>
            <person name="Schaufler K."/>
            <person name="Gaca A."/>
            <person name="Sgardioli B."/>
            <person name="Wagenaar J."/>
            <person name="Strong T."/>
        </authorList>
    </citation>
    <scope>NUCLEOTIDE SEQUENCE [LARGE SCALE GENOMIC DNA]</scope>
    <source>
        <strain evidence="5 6">665A</strain>
    </source>
</reference>
<dbReference type="Gene3D" id="1.10.150.240">
    <property type="entry name" value="Putative phosphatase, domain 2"/>
    <property type="match status" value="1"/>
</dbReference>
<gene>
    <name evidence="5" type="ORF">JZO67_003606</name>
</gene>
<dbReference type="InterPro" id="IPR023198">
    <property type="entry name" value="PGP-like_dom2"/>
</dbReference>
<organism evidence="5 6">
    <name type="scientific">Candidatus Enterococcus ferrettii</name>
    <dbReference type="NCBI Taxonomy" id="2815324"/>
    <lineage>
        <taxon>Bacteria</taxon>
        <taxon>Bacillati</taxon>
        <taxon>Bacillota</taxon>
        <taxon>Bacilli</taxon>
        <taxon>Lactobacillales</taxon>
        <taxon>Enterococcaceae</taxon>
        <taxon>Enterococcus</taxon>
    </lineage>
</organism>
<evidence type="ECO:0000256" key="2">
    <source>
        <dbReference type="ARBA" id="ARBA00022723"/>
    </source>
</evidence>
<dbReference type="PANTHER" id="PTHR46470:SF2">
    <property type="entry name" value="GLYCERALDEHYDE 3-PHOSPHATE PHOSPHATASE"/>
    <property type="match status" value="1"/>
</dbReference>
<dbReference type="InterPro" id="IPR023214">
    <property type="entry name" value="HAD_sf"/>
</dbReference>
<name>A0ABV0ESK3_9ENTE</name>
<dbReference type="RefSeq" id="WP_207704654.1">
    <property type="nucleotide sequence ID" value="NZ_JAFREL020000003.1"/>
</dbReference>
<evidence type="ECO:0000256" key="1">
    <source>
        <dbReference type="ARBA" id="ARBA00001946"/>
    </source>
</evidence>
<evidence type="ECO:0000256" key="4">
    <source>
        <dbReference type="ARBA" id="ARBA00022842"/>
    </source>
</evidence>
<dbReference type="InterPro" id="IPR036412">
    <property type="entry name" value="HAD-like_sf"/>
</dbReference>
<dbReference type="NCBIfam" id="TIGR01549">
    <property type="entry name" value="HAD-SF-IA-v1"/>
    <property type="match status" value="1"/>
</dbReference>
<dbReference type="EMBL" id="JAFREL020000003">
    <property type="protein sequence ID" value="MEO1771625.1"/>
    <property type="molecule type" value="Genomic_DNA"/>
</dbReference>
<dbReference type="Gene3D" id="3.40.50.1000">
    <property type="entry name" value="HAD superfamily/HAD-like"/>
    <property type="match status" value="1"/>
</dbReference>
<reference evidence="5 6" key="2">
    <citation type="submission" date="2024-02" db="EMBL/GenBank/DDBJ databases">
        <title>The Genome Sequence of Enterococcus sp. DIV0159.</title>
        <authorList>
            <person name="Earl A."/>
            <person name="Manson A."/>
            <person name="Gilmore M."/>
            <person name="Sanders J."/>
            <person name="Shea T."/>
            <person name="Howe W."/>
            <person name="Livny J."/>
            <person name="Cuomo C."/>
            <person name="Neafsey D."/>
            <person name="Birren B."/>
        </authorList>
    </citation>
    <scope>NUCLEOTIDE SEQUENCE [LARGE SCALE GENOMIC DNA]</scope>
    <source>
        <strain evidence="5 6">665A</strain>
    </source>
</reference>
<keyword evidence="6" id="KW-1185">Reference proteome</keyword>
<dbReference type="PANTHER" id="PTHR46470">
    <property type="entry name" value="N-ACYLNEURAMINATE-9-PHOSPHATASE"/>
    <property type="match status" value="1"/>
</dbReference>
<evidence type="ECO:0008006" key="7">
    <source>
        <dbReference type="Google" id="ProtNLM"/>
    </source>
</evidence>
<dbReference type="InterPro" id="IPR051400">
    <property type="entry name" value="HAD-like_hydrolase"/>
</dbReference>
<keyword evidence="2" id="KW-0479">Metal-binding</keyword>
<keyword evidence="3" id="KW-0378">Hydrolase</keyword>
<evidence type="ECO:0000313" key="5">
    <source>
        <dbReference type="EMBL" id="MEO1771625.1"/>
    </source>
</evidence>
<dbReference type="Pfam" id="PF00702">
    <property type="entry name" value="Hydrolase"/>
    <property type="match status" value="1"/>
</dbReference>
<evidence type="ECO:0000256" key="3">
    <source>
        <dbReference type="ARBA" id="ARBA00022801"/>
    </source>
</evidence>
<comment type="cofactor">
    <cofactor evidence="1">
        <name>Mg(2+)</name>
        <dbReference type="ChEBI" id="CHEBI:18420"/>
    </cofactor>
</comment>
<accession>A0ABV0ESK3</accession>
<dbReference type="SUPFAM" id="SSF56784">
    <property type="entry name" value="HAD-like"/>
    <property type="match status" value="1"/>
</dbReference>